<dbReference type="OrthoDB" id="7799705at2759"/>
<name>A0A9Q0MHB7_9DIPT</name>
<comment type="caution">
    <text evidence="1">The sequence shown here is derived from an EMBL/GenBank/DDBJ whole genome shotgun (WGS) entry which is preliminary data.</text>
</comment>
<dbReference type="Gene3D" id="3.30.420.10">
    <property type="entry name" value="Ribonuclease H-like superfamily/Ribonuclease H"/>
    <property type="match status" value="1"/>
</dbReference>
<organism evidence="1 2">
    <name type="scientific">Pseudolycoriella hygida</name>
    <dbReference type="NCBI Taxonomy" id="35572"/>
    <lineage>
        <taxon>Eukaryota</taxon>
        <taxon>Metazoa</taxon>
        <taxon>Ecdysozoa</taxon>
        <taxon>Arthropoda</taxon>
        <taxon>Hexapoda</taxon>
        <taxon>Insecta</taxon>
        <taxon>Pterygota</taxon>
        <taxon>Neoptera</taxon>
        <taxon>Endopterygota</taxon>
        <taxon>Diptera</taxon>
        <taxon>Nematocera</taxon>
        <taxon>Sciaroidea</taxon>
        <taxon>Sciaridae</taxon>
        <taxon>Pseudolycoriella</taxon>
    </lineage>
</organism>
<dbReference type="GO" id="GO:0003676">
    <property type="term" value="F:nucleic acid binding"/>
    <property type="evidence" value="ECO:0007669"/>
    <property type="project" value="InterPro"/>
</dbReference>
<dbReference type="InterPro" id="IPR036397">
    <property type="entry name" value="RNaseH_sf"/>
</dbReference>
<evidence type="ECO:0008006" key="3">
    <source>
        <dbReference type="Google" id="ProtNLM"/>
    </source>
</evidence>
<reference evidence="1" key="1">
    <citation type="submission" date="2022-07" db="EMBL/GenBank/DDBJ databases">
        <authorList>
            <person name="Trinca V."/>
            <person name="Uliana J.V.C."/>
            <person name="Torres T.T."/>
            <person name="Ward R.J."/>
            <person name="Monesi N."/>
        </authorList>
    </citation>
    <scope>NUCLEOTIDE SEQUENCE</scope>
    <source>
        <strain evidence="1">HSMRA1968</strain>
        <tissue evidence="1">Whole embryos</tissue>
    </source>
</reference>
<keyword evidence="2" id="KW-1185">Reference proteome</keyword>
<sequence length="159" mass="18722">METGVVFMGSNKKNGIEMFGVISEFDGCTFRAIGRPLNAHQYVSFLDNVIYPMWKKNENLIFMHDKRQSCLSILWRAIHPKAQFLYWPTVMSDLNPFNKIWANFNDKLAAEFNDNYLTEFHSSWEHTRLDFDNFHSMYETMHYSLQKIIESCGEFVVGV</sequence>
<gene>
    <name evidence="1" type="ORF">Bhyg_17675</name>
</gene>
<accession>A0A9Q0MHB7</accession>
<evidence type="ECO:0000313" key="2">
    <source>
        <dbReference type="Proteomes" id="UP001151699"/>
    </source>
</evidence>
<dbReference type="Proteomes" id="UP001151699">
    <property type="component" value="Unassembled WGS sequence"/>
</dbReference>
<protein>
    <recommendedName>
        <fullName evidence="3">Tc1-like transposase DDE domain-containing protein</fullName>
    </recommendedName>
</protein>
<evidence type="ECO:0000313" key="1">
    <source>
        <dbReference type="EMBL" id="KAJ6600052.1"/>
    </source>
</evidence>
<dbReference type="AlphaFoldDB" id="A0A9Q0MHB7"/>
<proteinExistence type="predicted"/>
<dbReference type="EMBL" id="WJQU01006224">
    <property type="protein sequence ID" value="KAJ6600052.1"/>
    <property type="molecule type" value="Genomic_DNA"/>
</dbReference>